<proteinExistence type="predicted"/>
<accession>A0ABT5BU45</accession>
<name>A0ABT5BU45_9BACT</name>
<gene>
    <name evidence="1" type="ORF">POL72_07915</name>
</gene>
<sequence length="353" mass="37613">MNFRRLRVPGAWLVTCGLAAVASFPFIAAERAARQNDARVARLEATLGERGDALAELGPALSLRVSRLEGLLSSWETIGGCGAGSSTGAGGGIKWIGHSVTGGLFEQQTLGTYTHLDDGYNLSLSPQVSRNLNEKWNVGLVVPLLYKYYRDYYGLPVDVSNSGVGDVAGFVTRRFGEINSTSLTLQVGVPTGVHDAQYKNDYLTQEKQLGLGKVSGSLTLDHTIDKTWGLIVLGGSFGYRGGENELGNYRAPAAAIYGYSGYFWGPLVPSLGLSLSHFFGADRDRGLDQEVQLWAVTGTLAVEWSNAWLAILGGVSLPLGWDKRGVVDGAESSSQGASLQPWTAGIGFTVSPF</sequence>
<evidence type="ECO:0000313" key="2">
    <source>
        <dbReference type="Proteomes" id="UP001217485"/>
    </source>
</evidence>
<organism evidence="1 2">
    <name type="scientific">Sorangium atrum</name>
    <dbReference type="NCBI Taxonomy" id="2995308"/>
    <lineage>
        <taxon>Bacteria</taxon>
        <taxon>Pseudomonadati</taxon>
        <taxon>Myxococcota</taxon>
        <taxon>Polyangia</taxon>
        <taxon>Polyangiales</taxon>
        <taxon>Polyangiaceae</taxon>
        <taxon>Sorangium</taxon>
    </lineage>
</organism>
<keyword evidence="2" id="KW-1185">Reference proteome</keyword>
<dbReference type="Proteomes" id="UP001217485">
    <property type="component" value="Unassembled WGS sequence"/>
</dbReference>
<comment type="caution">
    <text evidence="1">The sequence shown here is derived from an EMBL/GenBank/DDBJ whole genome shotgun (WGS) entry which is preliminary data.</text>
</comment>
<reference evidence="1 2" key="1">
    <citation type="submission" date="2023-01" db="EMBL/GenBank/DDBJ databases">
        <title>Minimal conservation of predation-associated metabolite biosynthetic gene clusters underscores biosynthetic potential of Myxococcota including descriptions for ten novel species: Archangium lansinium sp. nov., Myxococcus landrumus sp. nov., Nannocystis bai.</title>
        <authorList>
            <person name="Ahearne A."/>
            <person name="Stevens C."/>
            <person name="Dowd S."/>
        </authorList>
    </citation>
    <scope>NUCLEOTIDE SEQUENCE [LARGE SCALE GENOMIC DNA]</scope>
    <source>
        <strain evidence="1 2">WIWO2</strain>
    </source>
</reference>
<dbReference type="EMBL" id="JAQNDK010000001">
    <property type="protein sequence ID" value="MDC0677666.1"/>
    <property type="molecule type" value="Genomic_DNA"/>
</dbReference>
<evidence type="ECO:0000313" key="1">
    <source>
        <dbReference type="EMBL" id="MDC0677666.1"/>
    </source>
</evidence>
<protein>
    <recommendedName>
        <fullName evidence="3">Transporter</fullName>
    </recommendedName>
</protein>
<evidence type="ECO:0008006" key="3">
    <source>
        <dbReference type="Google" id="ProtNLM"/>
    </source>
</evidence>
<dbReference type="RefSeq" id="WP_272094421.1">
    <property type="nucleotide sequence ID" value="NZ_JAQNDK010000001.1"/>
</dbReference>